<dbReference type="PANTHER" id="PTHR11814">
    <property type="entry name" value="SULFATE TRANSPORTER"/>
    <property type="match status" value="1"/>
</dbReference>
<dbReference type="AlphaFoldDB" id="A0A6H9H044"/>
<feature type="transmembrane region" description="Helical" evidence="5">
    <location>
        <begin position="260"/>
        <end position="280"/>
    </location>
</feature>
<feature type="transmembrane region" description="Helical" evidence="5">
    <location>
        <begin position="396"/>
        <end position="420"/>
    </location>
</feature>
<evidence type="ECO:0000256" key="2">
    <source>
        <dbReference type="ARBA" id="ARBA00022692"/>
    </source>
</evidence>
<dbReference type="Gene3D" id="3.30.750.24">
    <property type="entry name" value="STAS domain"/>
    <property type="match status" value="1"/>
</dbReference>
<evidence type="ECO:0000256" key="1">
    <source>
        <dbReference type="ARBA" id="ARBA00004141"/>
    </source>
</evidence>
<comment type="subcellular location">
    <subcellularLocation>
        <location evidence="1">Membrane</location>
        <topology evidence="1">Multi-pass membrane protein</topology>
    </subcellularLocation>
</comment>
<proteinExistence type="predicted"/>
<feature type="transmembrane region" description="Helical" evidence="5">
    <location>
        <begin position="60"/>
        <end position="77"/>
    </location>
</feature>
<protein>
    <submittedName>
        <fullName evidence="7">Sulfate transporter</fullName>
    </submittedName>
</protein>
<name>A0A6H9H044_MICAE</name>
<sequence length="576" mass="61717">MRMPTRLNFSRERFSLPGLKRLRSYRSAWLRGDVIAGITVAAYLVPQCLAYAELAGVQPIAGLWAILPPLLIYALLGSSPQLSVGPESTTAVMTAAAIMPLVAGDSSNYASLCSLLALLVGSVCCVAAFARLGFLADLLSKPILVGYMAGVAVIMIVGQLGKISGMSLKAESLFGQIGEFSGHLSEIHPPTLILAAAVLIFLLVVQRRFPNAPGPLLAVLLATSAVYLFDLNERGIAVIGEIPAGLPSLKVPRGFSSQQLVYLLSSAIGIALVGYSDNVLTARAFGAKNNYRIDGNQELLALGAVNIGNGIMQGFPVSSSGSRTAIGDSLGSRSQLFSLVAFLIVILVLLFLRPLLSLFPKAALGAIVIYAALRLIEISEFNRLRCFKTSEFRLALVTMFGVLATDILVGVGVAVGLSVVDLFARLMRPHDAVLGEVPNLAGLHDIEDWQGATTIPGLVLYRYDAPLCFANAENFRKRVIAAIEAEKVPVEWFVLNAEAILDIDITAVDMLKELHRELIGSGITFAMARVKQDLYQQLKKGDLSETISTERIYPTLEEAIKAFHDRNSPPSSPAQD</sequence>
<evidence type="ECO:0000256" key="5">
    <source>
        <dbReference type="SAM" id="Phobius"/>
    </source>
</evidence>
<dbReference type="GO" id="GO:0016020">
    <property type="term" value="C:membrane"/>
    <property type="evidence" value="ECO:0007669"/>
    <property type="project" value="UniProtKB-SubCell"/>
</dbReference>
<dbReference type="CDD" id="cd07042">
    <property type="entry name" value="STAS_SulP_like_sulfate_transporter"/>
    <property type="match status" value="1"/>
</dbReference>
<feature type="transmembrane region" description="Helical" evidence="5">
    <location>
        <begin position="144"/>
        <end position="167"/>
    </location>
</feature>
<keyword evidence="2 5" id="KW-0812">Transmembrane</keyword>
<evidence type="ECO:0000313" key="8">
    <source>
        <dbReference type="Proteomes" id="UP000435041"/>
    </source>
</evidence>
<feature type="transmembrane region" description="Helical" evidence="5">
    <location>
        <begin position="336"/>
        <end position="352"/>
    </location>
</feature>
<dbReference type="PROSITE" id="PS50801">
    <property type="entry name" value="STAS"/>
    <property type="match status" value="1"/>
</dbReference>
<accession>A0A6H9H044</accession>
<dbReference type="Proteomes" id="UP000435041">
    <property type="component" value="Unassembled WGS sequence"/>
</dbReference>
<dbReference type="Pfam" id="PF01740">
    <property type="entry name" value="STAS"/>
    <property type="match status" value="1"/>
</dbReference>
<evidence type="ECO:0000256" key="4">
    <source>
        <dbReference type="ARBA" id="ARBA00023136"/>
    </source>
</evidence>
<organism evidence="7 8">
    <name type="scientific">Microcystis aeruginosa NIES-3804</name>
    <dbReference type="NCBI Taxonomy" id="2517783"/>
    <lineage>
        <taxon>Bacteria</taxon>
        <taxon>Bacillati</taxon>
        <taxon>Cyanobacteriota</taxon>
        <taxon>Cyanophyceae</taxon>
        <taxon>Oscillatoriophycideae</taxon>
        <taxon>Chroococcales</taxon>
        <taxon>Microcystaceae</taxon>
        <taxon>Microcystis</taxon>
    </lineage>
</organism>
<feature type="transmembrane region" description="Helical" evidence="5">
    <location>
        <begin position="84"/>
        <end position="103"/>
    </location>
</feature>
<evidence type="ECO:0000313" key="7">
    <source>
        <dbReference type="EMBL" id="GCL51336.1"/>
    </source>
</evidence>
<gene>
    <name evidence="7" type="ORF">NIES3804_29150</name>
</gene>
<keyword evidence="4 5" id="KW-0472">Membrane</keyword>
<evidence type="ECO:0000256" key="3">
    <source>
        <dbReference type="ARBA" id="ARBA00022989"/>
    </source>
</evidence>
<dbReference type="InterPro" id="IPR001902">
    <property type="entry name" value="SLC26A/SulP_fam"/>
</dbReference>
<reference evidence="7 8" key="1">
    <citation type="submission" date="2019-02" db="EMBL/GenBank/DDBJ databases">
        <title>Draft genome sequence of Arthrospira platensis NIES-3804.</title>
        <authorList>
            <person name="Yamaguchi H."/>
            <person name="Suzuki S."/>
            <person name="Kawachi M."/>
        </authorList>
    </citation>
    <scope>NUCLEOTIDE SEQUENCE [LARGE SCALE GENOMIC DNA]</scope>
    <source>
        <strain evidence="7 8">NIES-3804</strain>
    </source>
</reference>
<dbReference type="InterPro" id="IPR011547">
    <property type="entry name" value="SLC26A/SulP_dom"/>
</dbReference>
<keyword evidence="3 5" id="KW-1133">Transmembrane helix</keyword>
<dbReference type="InterPro" id="IPR002645">
    <property type="entry name" value="STAS_dom"/>
</dbReference>
<evidence type="ECO:0000259" key="6">
    <source>
        <dbReference type="PROSITE" id="PS50801"/>
    </source>
</evidence>
<feature type="transmembrane region" description="Helical" evidence="5">
    <location>
        <begin position="109"/>
        <end position="132"/>
    </location>
</feature>
<feature type="transmembrane region" description="Helical" evidence="5">
    <location>
        <begin position="187"/>
        <end position="205"/>
    </location>
</feature>
<dbReference type="SUPFAM" id="SSF52091">
    <property type="entry name" value="SpoIIaa-like"/>
    <property type="match status" value="1"/>
</dbReference>
<feature type="transmembrane region" description="Helical" evidence="5">
    <location>
        <begin position="358"/>
        <end position="376"/>
    </location>
</feature>
<dbReference type="InterPro" id="IPR036513">
    <property type="entry name" value="STAS_dom_sf"/>
</dbReference>
<feature type="domain" description="STAS" evidence="6">
    <location>
        <begin position="448"/>
        <end position="563"/>
    </location>
</feature>
<comment type="caution">
    <text evidence="7">The sequence shown here is derived from an EMBL/GenBank/DDBJ whole genome shotgun (WGS) entry which is preliminary data.</text>
</comment>
<dbReference type="Pfam" id="PF00916">
    <property type="entry name" value="Sulfate_transp"/>
    <property type="match status" value="1"/>
</dbReference>
<dbReference type="GO" id="GO:0055085">
    <property type="term" value="P:transmembrane transport"/>
    <property type="evidence" value="ECO:0007669"/>
    <property type="project" value="InterPro"/>
</dbReference>
<dbReference type="EMBL" id="BJCI01000052">
    <property type="protein sequence ID" value="GCL51336.1"/>
    <property type="molecule type" value="Genomic_DNA"/>
</dbReference>
<dbReference type="NCBIfam" id="TIGR00815">
    <property type="entry name" value="sulP"/>
    <property type="match status" value="1"/>
</dbReference>
<feature type="transmembrane region" description="Helical" evidence="5">
    <location>
        <begin position="212"/>
        <end position="229"/>
    </location>
</feature>